<protein>
    <submittedName>
        <fullName evidence="2">Uncharacterized protein</fullName>
    </submittedName>
</protein>
<evidence type="ECO:0000256" key="1">
    <source>
        <dbReference type="SAM" id="MobiDB-lite"/>
    </source>
</evidence>
<accession>A0A371DQS6</accession>
<dbReference type="Proteomes" id="UP000256964">
    <property type="component" value="Unassembled WGS sequence"/>
</dbReference>
<gene>
    <name evidence="2" type="ORF">OH76DRAFT_847061</name>
</gene>
<feature type="region of interest" description="Disordered" evidence="1">
    <location>
        <begin position="123"/>
        <end position="147"/>
    </location>
</feature>
<proteinExistence type="predicted"/>
<evidence type="ECO:0000313" key="3">
    <source>
        <dbReference type="Proteomes" id="UP000256964"/>
    </source>
</evidence>
<reference evidence="2 3" key="1">
    <citation type="journal article" date="2018" name="Biotechnol. Biofuels">
        <title>Integrative visual omics of the white-rot fungus Polyporus brumalis exposes the biotechnological potential of its oxidative enzymes for delignifying raw plant biomass.</title>
        <authorList>
            <person name="Miyauchi S."/>
            <person name="Rancon A."/>
            <person name="Drula E."/>
            <person name="Hage H."/>
            <person name="Chaduli D."/>
            <person name="Favel A."/>
            <person name="Grisel S."/>
            <person name="Henrissat B."/>
            <person name="Herpoel-Gimbert I."/>
            <person name="Ruiz-Duenas F.J."/>
            <person name="Chevret D."/>
            <person name="Hainaut M."/>
            <person name="Lin J."/>
            <person name="Wang M."/>
            <person name="Pangilinan J."/>
            <person name="Lipzen A."/>
            <person name="Lesage-Meessen L."/>
            <person name="Navarro D."/>
            <person name="Riley R."/>
            <person name="Grigoriev I.V."/>
            <person name="Zhou S."/>
            <person name="Raouche S."/>
            <person name="Rosso M.N."/>
        </authorList>
    </citation>
    <scope>NUCLEOTIDE SEQUENCE [LARGE SCALE GENOMIC DNA]</scope>
    <source>
        <strain evidence="2 3">BRFM 1820</strain>
    </source>
</reference>
<dbReference type="EMBL" id="KZ857383">
    <property type="protein sequence ID" value="RDX54889.1"/>
    <property type="molecule type" value="Genomic_DNA"/>
</dbReference>
<sequence>MIDPSSAAAATNGIVTVLVFLGSQLSPSVMTRRAVKKELKVAALLKESGAIISAEDWAKLDTLEKMVEHNKLGPDDTAWGNIIKKPIGLLLQARRYHSAADKFLFETRVASARAVVGAARAASAAGQGEENVPSSPDTASFDLGADPGSYDITSPGDTYDNQTPAFDSTAGMNDSLTTYFENVTVLAGDTVRITLHFSVCDVPVTIKPHEHLVNMPAWYDGPLVLAGYARLIPCNPSDDPLHMPEIVAGYYNQGYDLEFPEIYWSVPQDHLVRVSSFADDDSVSVASLEATYGGDRETFFIFDEDERVEKLEMLRRRAGLPSR</sequence>
<evidence type="ECO:0000313" key="2">
    <source>
        <dbReference type="EMBL" id="RDX54889.1"/>
    </source>
</evidence>
<name>A0A371DQS6_9APHY</name>
<dbReference type="OrthoDB" id="2765741at2759"/>
<organism evidence="2 3">
    <name type="scientific">Lentinus brumalis</name>
    <dbReference type="NCBI Taxonomy" id="2498619"/>
    <lineage>
        <taxon>Eukaryota</taxon>
        <taxon>Fungi</taxon>
        <taxon>Dikarya</taxon>
        <taxon>Basidiomycota</taxon>
        <taxon>Agaricomycotina</taxon>
        <taxon>Agaricomycetes</taxon>
        <taxon>Polyporales</taxon>
        <taxon>Polyporaceae</taxon>
        <taxon>Lentinus</taxon>
    </lineage>
</organism>
<keyword evidence="3" id="KW-1185">Reference proteome</keyword>
<dbReference type="AlphaFoldDB" id="A0A371DQS6"/>